<keyword evidence="7" id="KW-0503">Monooxygenase</keyword>
<comment type="caution">
    <text evidence="7">The sequence shown here is derived from an EMBL/GenBank/DDBJ whole genome shotgun (WGS) entry which is preliminary data.</text>
</comment>
<dbReference type="InterPro" id="IPR036188">
    <property type="entry name" value="FAD/NAD-bd_sf"/>
</dbReference>
<accession>A0A0N1NW53</accession>
<dbReference type="SUPFAM" id="SSF51905">
    <property type="entry name" value="FAD/NAD(P)-binding domain"/>
    <property type="match status" value="3"/>
</dbReference>
<feature type="region of interest" description="Disordered" evidence="6">
    <location>
        <begin position="265"/>
        <end position="294"/>
    </location>
</feature>
<evidence type="ECO:0000256" key="1">
    <source>
        <dbReference type="ARBA" id="ARBA00001974"/>
    </source>
</evidence>
<evidence type="ECO:0000256" key="5">
    <source>
        <dbReference type="ARBA" id="ARBA00023002"/>
    </source>
</evidence>
<dbReference type="InterPro" id="IPR051209">
    <property type="entry name" value="FAD-bind_Monooxygenase_sf"/>
</dbReference>
<dbReference type="PANTHER" id="PTHR42877:SF2">
    <property type="entry name" value="FAD_NAD(P)-BINDING DOMAIN-CONTAINING PROTEIN"/>
    <property type="match status" value="1"/>
</dbReference>
<name>A0A0N1NW53_9EURO</name>
<dbReference type="AlphaFoldDB" id="A0A0N1NW53"/>
<dbReference type="Proteomes" id="UP000038010">
    <property type="component" value="Unassembled WGS sequence"/>
</dbReference>
<keyword evidence="8" id="KW-1185">Reference proteome</keyword>
<organism evidence="7 8">
    <name type="scientific">Cyphellophora attinorum</name>
    <dbReference type="NCBI Taxonomy" id="1664694"/>
    <lineage>
        <taxon>Eukaryota</taxon>
        <taxon>Fungi</taxon>
        <taxon>Dikarya</taxon>
        <taxon>Ascomycota</taxon>
        <taxon>Pezizomycotina</taxon>
        <taxon>Eurotiomycetes</taxon>
        <taxon>Chaetothyriomycetidae</taxon>
        <taxon>Chaetothyriales</taxon>
        <taxon>Cyphellophoraceae</taxon>
        <taxon>Cyphellophora</taxon>
    </lineage>
</organism>
<gene>
    <name evidence="7" type="ORF">AB675_11949</name>
</gene>
<reference evidence="7 8" key="1">
    <citation type="submission" date="2015-06" db="EMBL/GenBank/DDBJ databases">
        <title>Draft genome of the ant-associated black yeast Phialophora attae CBS 131958.</title>
        <authorList>
            <person name="Moreno L.F."/>
            <person name="Stielow B.J."/>
            <person name="de Hoog S."/>
            <person name="Vicente V.A."/>
            <person name="Weiss V.A."/>
            <person name="de Vries M."/>
            <person name="Cruz L.M."/>
            <person name="Souza E.M."/>
        </authorList>
    </citation>
    <scope>NUCLEOTIDE SEQUENCE [LARGE SCALE GENOMIC DNA]</scope>
    <source>
        <strain evidence="7 8">CBS 131958</strain>
    </source>
</reference>
<dbReference type="GO" id="GO:0004499">
    <property type="term" value="F:N,N-dimethylaniline monooxygenase activity"/>
    <property type="evidence" value="ECO:0007669"/>
    <property type="project" value="InterPro"/>
</dbReference>
<dbReference type="GeneID" id="28732720"/>
<evidence type="ECO:0000313" key="8">
    <source>
        <dbReference type="Proteomes" id="UP000038010"/>
    </source>
</evidence>
<evidence type="ECO:0000256" key="2">
    <source>
        <dbReference type="ARBA" id="ARBA00010139"/>
    </source>
</evidence>
<dbReference type="RefSeq" id="XP_017994936.1">
    <property type="nucleotide sequence ID" value="XM_018140839.1"/>
</dbReference>
<dbReference type="GO" id="GO:0050661">
    <property type="term" value="F:NADP binding"/>
    <property type="evidence" value="ECO:0007669"/>
    <property type="project" value="InterPro"/>
</dbReference>
<comment type="similarity">
    <text evidence="2">Belongs to the FAD-binding monooxygenase family.</text>
</comment>
<evidence type="ECO:0000313" key="7">
    <source>
        <dbReference type="EMBL" id="KPI34973.1"/>
    </source>
</evidence>
<dbReference type="Gene3D" id="3.50.50.60">
    <property type="entry name" value="FAD/NAD(P)-binding domain"/>
    <property type="match status" value="2"/>
</dbReference>
<evidence type="ECO:0000256" key="3">
    <source>
        <dbReference type="ARBA" id="ARBA00022630"/>
    </source>
</evidence>
<evidence type="ECO:0000256" key="4">
    <source>
        <dbReference type="ARBA" id="ARBA00022827"/>
    </source>
</evidence>
<keyword evidence="3" id="KW-0285">Flavoprotein</keyword>
<dbReference type="EMBL" id="LFJN01000046">
    <property type="protein sequence ID" value="KPI34973.1"/>
    <property type="molecule type" value="Genomic_DNA"/>
</dbReference>
<protein>
    <submittedName>
        <fullName evidence="7">Putative sterigmatocystin biosynthesis monooxygenase stcW</fullName>
    </submittedName>
</protein>
<dbReference type="InterPro" id="IPR020946">
    <property type="entry name" value="Flavin_mOase-like"/>
</dbReference>
<proteinExistence type="inferred from homology"/>
<comment type="cofactor">
    <cofactor evidence="1">
        <name>FAD</name>
        <dbReference type="ChEBI" id="CHEBI:57692"/>
    </cofactor>
</comment>
<dbReference type="OrthoDB" id="74360at2759"/>
<sequence>MPSVRQIADICVPLENHPAYQKRKLRVATIGAGFSGLILAHKIQHAHPDLEDFIEHVIFEKNDGIGGTWRENTYPGVQNDVPAHIYAFPFDPNPNWTKFYADGADCLEYMERTAEKWNLKRDVRFNTRVTSLDWLEEEGKWLVRVRRDGKDEKEEKFDIVVSAQGFLNTWKWPDIQGIHDFKGHKAHSAAWDNSYDYSGKKIGIIGNGSSAIQILPQMAKLHGTQIVSFQRTPTWITPSLGETLAVTSGETKQPAHDESIGVDMAEVSSSDEEVGSNFNPRYSKRDRQRFQDPAKHQQYRKELQHGMNKGFRIYSKDSPQNAKSTAATTERMRKALNYDPDLCAKLIPTWTFGCRRLTPGEGYLESFLLPTVALEQTPISHITPTGIQTEGGQHHDLDVLICATGFDVSHIPHYPVTGRNGVTLEQQYSPEPESYLSVACPNMPNYFIFTGPNATVGHGTLITSMTWSAEYFVKWFRKIARENIHSVCPTQAATDEFVRYGDEIHKTLVWTGGCKSWYKGHRVDGRVTATWPGSALLYREMIEEIRGEDFDIRYRGRNRFAFMGNGFTELEGREGADLADYI</sequence>
<dbReference type="Pfam" id="PF00743">
    <property type="entry name" value="FMO-like"/>
    <property type="match status" value="1"/>
</dbReference>
<feature type="compositionally biased region" description="Basic and acidic residues" evidence="6">
    <location>
        <begin position="283"/>
        <end position="294"/>
    </location>
</feature>
<evidence type="ECO:0000256" key="6">
    <source>
        <dbReference type="SAM" id="MobiDB-lite"/>
    </source>
</evidence>
<dbReference type="VEuPathDB" id="FungiDB:AB675_11949"/>
<dbReference type="GO" id="GO:0050660">
    <property type="term" value="F:flavin adenine dinucleotide binding"/>
    <property type="evidence" value="ECO:0007669"/>
    <property type="project" value="InterPro"/>
</dbReference>
<dbReference type="PANTHER" id="PTHR42877">
    <property type="entry name" value="L-ORNITHINE N(5)-MONOOXYGENASE-RELATED"/>
    <property type="match status" value="1"/>
</dbReference>
<keyword evidence="4" id="KW-0274">FAD</keyword>
<keyword evidence="5" id="KW-0560">Oxidoreductase</keyword>